<proteinExistence type="inferred from homology"/>
<dbReference type="GO" id="GO:0006412">
    <property type="term" value="P:translation"/>
    <property type="evidence" value="ECO:0007669"/>
    <property type="project" value="TreeGrafter"/>
</dbReference>
<dbReference type="InterPro" id="IPR035956">
    <property type="entry name" value="RimP_N_sf"/>
</dbReference>
<gene>
    <name evidence="1 3" type="primary">rimP</name>
    <name evidence="3" type="ORF">E4P47_01635</name>
</gene>
<name>A0A4Y8WRQ3_9PORP</name>
<dbReference type="InterPro" id="IPR028989">
    <property type="entry name" value="RimP_N"/>
</dbReference>
<dbReference type="GO" id="GO:0005829">
    <property type="term" value="C:cytosol"/>
    <property type="evidence" value="ECO:0007669"/>
    <property type="project" value="TreeGrafter"/>
</dbReference>
<keyword evidence="1" id="KW-0690">Ribosome biogenesis</keyword>
<accession>A0A4Y8WRQ3</accession>
<dbReference type="RefSeq" id="WP_134848958.1">
    <property type="nucleotide sequence ID" value="NZ_CP197400.1"/>
</dbReference>
<evidence type="ECO:0000256" key="1">
    <source>
        <dbReference type="HAMAP-Rule" id="MF_01077"/>
    </source>
</evidence>
<keyword evidence="4" id="KW-1185">Reference proteome</keyword>
<dbReference type="STRING" id="1122973.GCA_000379925_01221"/>
<dbReference type="PANTHER" id="PTHR33867:SF1">
    <property type="entry name" value="RIBOSOME MATURATION FACTOR RIMP"/>
    <property type="match status" value="1"/>
</dbReference>
<dbReference type="Proteomes" id="UP000297225">
    <property type="component" value="Unassembled WGS sequence"/>
</dbReference>
<reference evidence="3 4" key="1">
    <citation type="submission" date="2019-03" db="EMBL/GenBank/DDBJ databases">
        <title>Porphyromonas levii Isolated from the Uterus of Dairy Cows.</title>
        <authorList>
            <person name="Francis A.M."/>
        </authorList>
    </citation>
    <scope>NUCLEOTIDE SEQUENCE [LARGE SCALE GENOMIC DNA]</scope>
    <source>
        <strain evidence="3 4">AF5678</strain>
    </source>
</reference>
<evidence type="ECO:0000313" key="4">
    <source>
        <dbReference type="Proteomes" id="UP000297225"/>
    </source>
</evidence>
<sequence length="156" mass="18112">MVEVKDVEQAVGAFLEQHEGYFLVRAEVKANNRIEVEVDHDTDPVDIDTIVALTRHIEASLDREQEDFELEVSSAGLTTPLEGVRRYRKFVGRELEVLLKRGVKEVGLLERADEKVFVLVVTRMERPEGERRKRPIEHRLELKYDEVKKAVYNLKV</sequence>
<dbReference type="Gene3D" id="3.30.300.70">
    <property type="entry name" value="RimP-like superfamily, N-terminal"/>
    <property type="match status" value="1"/>
</dbReference>
<dbReference type="EMBL" id="SPNC01000012">
    <property type="protein sequence ID" value="TFH96849.1"/>
    <property type="molecule type" value="Genomic_DNA"/>
</dbReference>
<dbReference type="HAMAP" id="MF_01077">
    <property type="entry name" value="RimP"/>
    <property type="match status" value="1"/>
</dbReference>
<dbReference type="NCBIfam" id="NF002531">
    <property type="entry name" value="PRK02001.1"/>
    <property type="match status" value="1"/>
</dbReference>
<organism evidence="3 4">
    <name type="scientific">Porphyromonas levii</name>
    <dbReference type="NCBI Taxonomy" id="28114"/>
    <lineage>
        <taxon>Bacteria</taxon>
        <taxon>Pseudomonadati</taxon>
        <taxon>Bacteroidota</taxon>
        <taxon>Bacteroidia</taxon>
        <taxon>Bacteroidales</taxon>
        <taxon>Porphyromonadaceae</taxon>
        <taxon>Porphyromonas</taxon>
    </lineage>
</organism>
<dbReference type="InterPro" id="IPR003728">
    <property type="entry name" value="Ribosome_maturation_RimP"/>
</dbReference>
<comment type="caution">
    <text evidence="3">The sequence shown here is derived from an EMBL/GenBank/DDBJ whole genome shotgun (WGS) entry which is preliminary data.</text>
</comment>
<dbReference type="AlphaFoldDB" id="A0A4Y8WRQ3"/>
<protein>
    <recommendedName>
        <fullName evidence="1">Ribosome maturation factor RimP</fullName>
    </recommendedName>
</protein>
<dbReference type="OrthoDB" id="9789702at2"/>
<dbReference type="SUPFAM" id="SSF75420">
    <property type="entry name" value="YhbC-like, N-terminal domain"/>
    <property type="match status" value="1"/>
</dbReference>
<dbReference type="PANTHER" id="PTHR33867">
    <property type="entry name" value="RIBOSOME MATURATION FACTOR RIMP"/>
    <property type="match status" value="1"/>
</dbReference>
<comment type="subcellular location">
    <subcellularLocation>
        <location evidence="1">Cytoplasm</location>
    </subcellularLocation>
</comment>
<evidence type="ECO:0000313" key="3">
    <source>
        <dbReference type="EMBL" id="TFH96849.1"/>
    </source>
</evidence>
<dbReference type="Pfam" id="PF02576">
    <property type="entry name" value="RimP_N"/>
    <property type="match status" value="1"/>
</dbReference>
<comment type="function">
    <text evidence="1">Required for maturation of 30S ribosomal subunits.</text>
</comment>
<keyword evidence="1" id="KW-0963">Cytoplasm</keyword>
<dbReference type="GO" id="GO:0000028">
    <property type="term" value="P:ribosomal small subunit assembly"/>
    <property type="evidence" value="ECO:0007669"/>
    <property type="project" value="TreeGrafter"/>
</dbReference>
<comment type="similarity">
    <text evidence="1">Belongs to the RimP family.</text>
</comment>
<evidence type="ECO:0000259" key="2">
    <source>
        <dbReference type="Pfam" id="PF02576"/>
    </source>
</evidence>
<feature type="domain" description="Ribosome maturation factor RimP N-terminal" evidence="2">
    <location>
        <begin position="19"/>
        <end position="77"/>
    </location>
</feature>